<evidence type="ECO:0000313" key="2">
    <source>
        <dbReference type="Proteomes" id="UP000052978"/>
    </source>
</evidence>
<protein>
    <submittedName>
        <fullName evidence="1">Transmembrane protein 232</fullName>
    </submittedName>
</protein>
<evidence type="ECO:0000313" key="1">
    <source>
        <dbReference type="EMBL" id="EPQ07914.1"/>
    </source>
</evidence>
<dbReference type="AlphaFoldDB" id="S7MUC8"/>
<keyword evidence="1" id="KW-0472">Membrane</keyword>
<dbReference type="EMBL" id="KE162363">
    <property type="protein sequence ID" value="EPQ07914.1"/>
    <property type="molecule type" value="Genomic_DNA"/>
</dbReference>
<dbReference type="InterPro" id="IPR031747">
    <property type="entry name" value="TMEM232"/>
</dbReference>
<dbReference type="PANTHER" id="PTHR28651:SF1">
    <property type="entry name" value="TRANSMEMBRANE PROTEIN 232"/>
    <property type="match status" value="1"/>
</dbReference>
<gene>
    <name evidence="1" type="ORF">D623_10033139</name>
</gene>
<reference evidence="1 2" key="1">
    <citation type="journal article" date="2013" name="Nat. Commun.">
        <title>Genome analysis reveals insights into physiology and longevity of the Brandt's bat Myotis brandtii.</title>
        <authorList>
            <person name="Seim I."/>
            <person name="Fang X."/>
            <person name="Xiong Z."/>
            <person name="Lobanov A.V."/>
            <person name="Huang Z."/>
            <person name="Ma S."/>
            <person name="Feng Y."/>
            <person name="Turanov A.A."/>
            <person name="Zhu Y."/>
            <person name="Lenz T.L."/>
            <person name="Gerashchenko M.V."/>
            <person name="Fan D."/>
            <person name="Hee Yim S."/>
            <person name="Yao X."/>
            <person name="Jordan D."/>
            <person name="Xiong Y."/>
            <person name="Ma Y."/>
            <person name="Lyapunov A.N."/>
            <person name="Chen G."/>
            <person name="Kulakova O.I."/>
            <person name="Sun Y."/>
            <person name="Lee S.G."/>
            <person name="Bronson R.T."/>
            <person name="Moskalev A.A."/>
            <person name="Sunyaev S.R."/>
            <person name="Zhang G."/>
            <person name="Krogh A."/>
            <person name="Wang J."/>
            <person name="Gladyshev V.N."/>
        </authorList>
    </citation>
    <scope>NUCLEOTIDE SEQUENCE [LARGE SCALE GENOMIC DNA]</scope>
</reference>
<keyword evidence="1" id="KW-0812">Transmembrane</keyword>
<dbReference type="Pfam" id="PF15877">
    <property type="entry name" value="TMEM232"/>
    <property type="match status" value="1"/>
</dbReference>
<organism evidence="1 2">
    <name type="scientific">Myotis brandtii</name>
    <name type="common">Brandt's bat</name>
    <dbReference type="NCBI Taxonomy" id="109478"/>
    <lineage>
        <taxon>Eukaryota</taxon>
        <taxon>Metazoa</taxon>
        <taxon>Chordata</taxon>
        <taxon>Craniata</taxon>
        <taxon>Vertebrata</taxon>
        <taxon>Euteleostomi</taxon>
        <taxon>Mammalia</taxon>
        <taxon>Eutheria</taxon>
        <taxon>Laurasiatheria</taxon>
        <taxon>Chiroptera</taxon>
        <taxon>Yangochiroptera</taxon>
        <taxon>Vespertilionidae</taxon>
        <taxon>Myotis</taxon>
    </lineage>
</organism>
<accession>S7MUC8</accession>
<name>S7MUC8_MYOBR</name>
<dbReference type="eggNOG" id="ENOG502QVVE">
    <property type="taxonomic scope" value="Eukaryota"/>
</dbReference>
<dbReference type="PANTHER" id="PTHR28651">
    <property type="entry name" value="TRANSMEMBRANE PROTEIN 232"/>
    <property type="match status" value="1"/>
</dbReference>
<sequence length="186" mass="21229">MASNPPHDGDVRDHLPTPGAQTAELLTPARLPGTSLIYTATFNFLPAPGGDEVIWIGYYDLVYNLVKMSWELRGDEEQDGLRNVIWQTLQKTKNHEKDERIHNALNIAEAELNDPTDPFTRVSSNGGDEIFSKYIGWRVANILSRLFFPTADILPLKKPLIKPHKTKYLYKKQDSMKKKVLHFTVR</sequence>
<proteinExistence type="predicted"/>
<dbReference type="Proteomes" id="UP000052978">
    <property type="component" value="Unassembled WGS sequence"/>
</dbReference>
<keyword evidence="2" id="KW-1185">Reference proteome</keyword>